<evidence type="ECO:0000313" key="4">
    <source>
        <dbReference type="Proteomes" id="UP001141806"/>
    </source>
</evidence>
<keyword evidence="2" id="KW-0472">Membrane</keyword>
<comment type="caution">
    <text evidence="3">The sequence shown here is derived from an EMBL/GenBank/DDBJ whole genome shotgun (WGS) entry which is preliminary data.</text>
</comment>
<keyword evidence="2" id="KW-0812">Transmembrane</keyword>
<keyword evidence="4" id="KW-1185">Reference proteome</keyword>
<feature type="region of interest" description="Disordered" evidence="1">
    <location>
        <begin position="1"/>
        <end position="45"/>
    </location>
</feature>
<accession>A0A9Q0H791</accession>
<dbReference type="OrthoDB" id="783427at2759"/>
<feature type="compositionally biased region" description="Basic and acidic residues" evidence="1">
    <location>
        <begin position="18"/>
        <end position="32"/>
    </location>
</feature>
<evidence type="ECO:0000256" key="1">
    <source>
        <dbReference type="SAM" id="MobiDB-lite"/>
    </source>
</evidence>
<evidence type="ECO:0000256" key="2">
    <source>
        <dbReference type="SAM" id="Phobius"/>
    </source>
</evidence>
<name>A0A9Q0H791_9MAGN</name>
<feature type="transmembrane region" description="Helical" evidence="2">
    <location>
        <begin position="64"/>
        <end position="85"/>
    </location>
</feature>
<dbReference type="AlphaFoldDB" id="A0A9Q0H791"/>
<reference evidence="3" key="1">
    <citation type="journal article" date="2023" name="Plant J.">
        <title>The genome of the king protea, Protea cynaroides.</title>
        <authorList>
            <person name="Chang J."/>
            <person name="Duong T.A."/>
            <person name="Schoeman C."/>
            <person name="Ma X."/>
            <person name="Roodt D."/>
            <person name="Barker N."/>
            <person name="Li Z."/>
            <person name="Van de Peer Y."/>
            <person name="Mizrachi E."/>
        </authorList>
    </citation>
    <scope>NUCLEOTIDE SEQUENCE</scope>
    <source>
        <tissue evidence="3">Young leaves</tissue>
    </source>
</reference>
<protein>
    <submittedName>
        <fullName evidence="3">Uncharacterized protein</fullName>
    </submittedName>
</protein>
<dbReference type="PANTHER" id="PTHR35297:SF2">
    <property type="entry name" value="PROTEIN, PUTATIVE-RELATED"/>
    <property type="match status" value="1"/>
</dbReference>
<dbReference type="PANTHER" id="PTHR35297">
    <property type="entry name" value="PROTEIN, PUTATIVE-RELATED"/>
    <property type="match status" value="1"/>
</dbReference>
<gene>
    <name evidence="3" type="ORF">NE237_025545</name>
</gene>
<keyword evidence="2" id="KW-1133">Transmembrane helix</keyword>
<evidence type="ECO:0000313" key="3">
    <source>
        <dbReference type="EMBL" id="KAJ4958434.1"/>
    </source>
</evidence>
<dbReference type="EMBL" id="JAMYWD010000010">
    <property type="protein sequence ID" value="KAJ4958434.1"/>
    <property type="molecule type" value="Genomic_DNA"/>
</dbReference>
<dbReference type="Proteomes" id="UP001141806">
    <property type="component" value="Unassembled WGS sequence"/>
</dbReference>
<sequence>MQRQSLGSPGTKLHGHGVAKEEKKLEEGEQTRKSGGGTPIASIEEENKVVKPHRSAISRPEKSIHLIPILTLFCLFVLYLCSYAPSQKDLAHFKGIRQSSKTLDSTEVSDFGRLLGMEKTDVLAIRSHRILQELGKQPRKSRFLRKIGDF</sequence>
<organism evidence="3 4">
    <name type="scientific">Protea cynaroides</name>
    <dbReference type="NCBI Taxonomy" id="273540"/>
    <lineage>
        <taxon>Eukaryota</taxon>
        <taxon>Viridiplantae</taxon>
        <taxon>Streptophyta</taxon>
        <taxon>Embryophyta</taxon>
        <taxon>Tracheophyta</taxon>
        <taxon>Spermatophyta</taxon>
        <taxon>Magnoliopsida</taxon>
        <taxon>Proteales</taxon>
        <taxon>Proteaceae</taxon>
        <taxon>Protea</taxon>
    </lineage>
</organism>
<proteinExistence type="predicted"/>